<keyword evidence="5" id="KW-1185">Reference proteome</keyword>
<dbReference type="Pfam" id="PF00583">
    <property type="entry name" value="Acetyltransf_1"/>
    <property type="match status" value="1"/>
</dbReference>
<keyword evidence="1 4" id="KW-0808">Transferase</keyword>
<dbReference type="GO" id="GO:0016746">
    <property type="term" value="F:acyltransferase activity"/>
    <property type="evidence" value="ECO:0007669"/>
    <property type="project" value="UniProtKB-KW"/>
</dbReference>
<sequence length="166" mass="18370">MVDLEIHPVRPDEAPALGAAGGQAGYVRDRLARQSEGRGLLLAAWLGGEAVGSVYLWLEAAEEPEIREHLPETPLLTHIEVFAGHRNQGIGTQLVETAEQLLRARGHKAVVLAVEQSNDGAERLYKRLGYQDWDFGPVRCVQREWLPDGTLEETREECTVLVKLLG</sequence>
<evidence type="ECO:0000256" key="2">
    <source>
        <dbReference type="ARBA" id="ARBA00023315"/>
    </source>
</evidence>
<dbReference type="EC" id="2.3.-.-" evidence="4"/>
<dbReference type="EMBL" id="JBHLUD010000020">
    <property type="protein sequence ID" value="MFC0548868.1"/>
    <property type="molecule type" value="Genomic_DNA"/>
</dbReference>
<evidence type="ECO:0000313" key="5">
    <source>
        <dbReference type="Proteomes" id="UP001589810"/>
    </source>
</evidence>
<dbReference type="InterPro" id="IPR000182">
    <property type="entry name" value="GNAT_dom"/>
</dbReference>
<dbReference type="CDD" id="cd04301">
    <property type="entry name" value="NAT_SF"/>
    <property type="match status" value="1"/>
</dbReference>
<name>A0ABV6N8D5_9PSEU</name>
<dbReference type="PANTHER" id="PTHR43420">
    <property type="entry name" value="ACETYLTRANSFERASE"/>
    <property type="match status" value="1"/>
</dbReference>
<dbReference type="InterPro" id="IPR050680">
    <property type="entry name" value="YpeA/RimI_acetyltransf"/>
</dbReference>
<dbReference type="Gene3D" id="3.40.630.30">
    <property type="match status" value="1"/>
</dbReference>
<evidence type="ECO:0000313" key="4">
    <source>
        <dbReference type="EMBL" id="MFC0548868.1"/>
    </source>
</evidence>
<keyword evidence="2 4" id="KW-0012">Acyltransferase</keyword>
<dbReference type="InterPro" id="IPR016181">
    <property type="entry name" value="Acyl_CoA_acyltransferase"/>
</dbReference>
<dbReference type="PROSITE" id="PS51186">
    <property type="entry name" value="GNAT"/>
    <property type="match status" value="1"/>
</dbReference>
<comment type="caution">
    <text evidence="4">The sequence shown here is derived from an EMBL/GenBank/DDBJ whole genome shotgun (WGS) entry which is preliminary data.</text>
</comment>
<dbReference type="SUPFAM" id="SSF55729">
    <property type="entry name" value="Acyl-CoA N-acyltransferases (Nat)"/>
    <property type="match status" value="1"/>
</dbReference>
<dbReference type="Proteomes" id="UP001589810">
    <property type="component" value="Unassembled WGS sequence"/>
</dbReference>
<protein>
    <submittedName>
        <fullName evidence="4">GNAT family N-acetyltransferase</fullName>
        <ecNumber evidence="4">2.3.-.-</ecNumber>
    </submittedName>
</protein>
<dbReference type="RefSeq" id="WP_273940543.1">
    <property type="nucleotide sequence ID" value="NZ_CP097263.1"/>
</dbReference>
<dbReference type="PANTHER" id="PTHR43420:SF12">
    <property type="entry name" value="N-ACETYLTRANSFERASE DOMAIN-CONTAINING PROTEIN"/>
    <property type="match status" value="1"/>
</dbReference>
<reference evidence="4 5" key="1">
    <citation type="submission" date="2024-09" db="EMBL/GenBank/DDBJ databases">
        <authorList>
            <person name="Sun Q."/>
            <person name="Mori K."/>
        </authorList>
    </citation>
    <scope>NUCLEOTIDE SEQUENCE [LARGE SCALE GENOMIC DNA]</scope>
    <source>
        <strain evidence="4 5">TBRC 1432</strain>
    </source>
</reference>
<feature type="domain" description="N-acetyltransferase" evidence="3">
    <location>
        <begin position="4"/>
        <end position="161"/>
    </location>
</feature>
<proteinExistence type="predicted"/>
<evidence type="ECO:0000259" key="3">
    <source>
        <dbReference type="PROSITE" id="PS51186"/>
    </source>
</evidence>
<gene>
    <name evidence="4" type="ORF">ACFFH7_45680</name>
</gene>
<evidence type="ECO:0000256" key="1">
    <source>
        <dbReference type="ARBA" id="ARBA00022679"/>
    </source>
</evidence>
<accession>A0ABV6N8D5</accession>
<organism evidence="4 5">
    <name type="scientific">Kutzneria chonburiensis</name>
    <dbReference type="NCBI Taxonomy" id="1483604"/>
    <lineage>
        <taxon>Bacteria</taxon>
        <taxon>Bacillati</taxon>
        <taxon>Actinomycetota</taxon>
        <taxon>Actinomycetes</taxon>
        <taxon>Pseudonocardiales</taxon>
        <taxon>Pseudonocardiaceae</taxon>
        <taxon>Kutzneria</taxon>
    </lineage>
</organism>